<feature type="transmembrane region" description="Helical" evidence="2">
    <location>
        <begin position="316"/>
        <end position="338"/>
    </location>
</feature>
<sequence>MTKAKTAADGEILAVQYLRAVAALLVVYLHTKVYTDRFSWPLPREFGAAGVDLFFVISGFIMVAITARRPLPPRQFLLRRAIRVVPLYWLVTLAILAVALIAPGAMLHNLVTFDHVTLSLLFIPHFNPLEGNYTPFFKLGWTLNYEVYFYLAFAALLGFPALSLRRRLAALTGAFLAAVAFYLAVRPDDPFLHIYCNPVILEFLIGAFIGCLHVEGRLRRVDRRAAAALLVVGVLAMTLLFDSDDSLRVITAGLGAAALLLALLAIEERGALPSWPLLVLLGDASYSIYLAHPLVLTCARLAAKKLDLPVEAATPGIIAVCVVVALAVASGVAVHLWLERPILAALRARLTSRAAGAGRDAKFALPMRSVSAAALLGLAGALLLALGSPSRGGEGAPHLVHEEDFSRASRLDEDFWTYEIGFIRNHEQQYYRASNVFVDGGALILEARGEDVANAAYEPGSTDWTRAAPMAALTSGSIVTRLPMRYGVVEIVARLPAGAGTWPALWMLGAEGRPYTEIDMMEEVGQQPDLVFTSAHAGPSLQQLTNWSATTKLADLATRWRLYRLDWTAQRVAVSIDGETVLSLDPERAAAFRQPMHLRINLALGGEWGGVVDRNALPARLEIRSIRIFARALSDRTNSFDR</sequence>
<proteinExistence type="inferred from homology"/>
<dbReference type="InterPro" id="IPR000757">
    <property type="entry name" value="Beta-glucanase-like"/>
</dbReference>
<dbReference type="KEGG" id="mtw:CQW49_16850"/>
<dbReference type="STRING" id="595536.GCA_000178815_01812"/>
<keyword evidence="2" id="KW-0812">Transmembrane</keyword>
<feature type="transmembrane region" description="Helical" evidence="2">
    <location>
        <begin position="247"/>
        <end position="266"/>
    </location>
</feature>
<dbReference type="PANTHER" id="PTHR23028:SF131">
    <property type="entry name" value="BLR2367 PROTEIN"/>
    <property type="match status" value="1"/>
</dbReference>
<reference evidence="5" key="1">
    <citation type="submission" date="2017-10" db="EMBL/GenBank/DDBJ databases">
        <title>Completed PacBio SMRT sequence of Methylosinus trichosporium OB3b reveals presence of a third large plasmid.</title>
        <authorList>
            <person name="Charles T.C."/>
            <person name="Lynch M.D.J."/>
            <person name="Heil J.R."/>
            <person name="Cheng J."/>
        </authorList>
    </citation>
    <scope>NUCLEOTIDE SEQUENCE [LARGE SCALE GENOMIC DNA]</scope>
    <source>
        <strain evidence="5">OB3b</strain>
    </source>
</reference>
<keyword evidence="2" id="KW-0472">Membrane</keyword>
<feature type="transmembrane region" description="Helical" evidence="2">
    <location>
        <begin position="46"/>
        <end position="67"/>
    </location>
</feature>
<dbReference type="Pfam" id="PF01757">
    <property type="entry name" value="Acyl_transf_3"/>
    <property type="match status" value="1"/>
</dbReference>
<feature type="transmembrane region" description="Helical" evidence="2">
    <location>
        <begin position="369"/>
        <end position="387"/>
    </location>
</feature>
<dbReference type="InterPro" id="IPR050879">
    <property type="entry name" value="Acyltransferase_3"/>
</dbReference>
<dbReference type="CDD" id="cd08023">
    <property type="entry name" value="GH16_laminarinase_like"/>
    <property type="match status" value="1"/>
</dbReference>
<keyword evidence="5" id="KW-1185">Reference proteome</keyword>
<dbReference type="Pfam" id="PF00722">
    <property type="entry name" value="Glyco_hydro_16"/>
    <property type="match status" value="1"/>
</dbReference>
<feature type="transmembrane region" description="Helical" evidence="2">
    <location>
        <begin position="168"/>
        <end position="185"/>
    </location>
</feature>
<dbReference type="SUPFAM" id="SSF49899">
    <property type="entry name" value="Concanavalin A-like lectins/glucanases"/>
    <property type="match status" value="1"/>
</dbReference>
<organism evidence="4 5">
    <name type="scientific">Methylosinus trichosporium (strain ATCC 35070 / NCIMB 11131 / UNIQEM 75 / OB3b)</name>
    <dbReference type="NCBI Taxonomy" id="595536"/>
    <lineage>
        <taxon>Bacteria</taxon>
        <taxon>Pseudomonadati</taxon>
        <taxon>Pseudomonadota</taxon>
        <taxon>Alphaproteobacteria</taxon>
        <taxon>Hyphomicrobiales</taxon>
        <taxon>Methylocystaceae</taxon>
        <taxon>Methylosinus</taxon>
    </lineage>
</organism>
<feature type="transmembrane region" description="Helical" evidence="2">
    <location>
        <begin position="224"/>
        <end position="241"/>
    </location>
</feature>
<name>A0A2D2D333_METT3</name>
<gene>
    <name evidence="4" type="ORF">CQW49_16850</name>
</gene>
<dbReference type="Gene3D" id="2.60.120.200">
    <property type="match status" value="1"/>
</dbReference>
<dbReference type="EMBL" id="CP023737">
    <property type="protein sequence ID" value="ATQ69366.1"/>
    <property type="molecule type" value="Genomic_DNA"/>
</dbReference>
<feature type="transmembrane region" description="Helical" evidence="2">
    <location>
        <begin position="278"/>
        <end position="296"/>
    </location>
</feature>
<dbReference type="InterPro" id="IPR013320">
    <property type="entry name" value="ConA-like_dom_sf"/>
</dbReference>
<comment type="similarity">
    <text evidence="1">Belongs to the glycosyl hydrolase 16 family.</text>
</comment>
<keyword evidence="4" id="KW-0012">Acyltransferase</keyword>
<evidence type="ECO:0000256" key="1">
    <source>
        <dbReference type="ARBA" id="ARBA00006865"/>
    </source>
</evidence>
<protein>
    <submittedName>
        <fullName evidence="4">Acyltransferase</fullName>
    </submittedName>
</protein>
<dbReference type="GO" id="GO:0016020">
    <property type="term" value="C:membrane"/>
    <property type="evidence" value="ECO:0007669"/>
    <property type="project" value="TreeGrafter"/>
</dbReference>
<feature type="transmembrane region" description="Helical" evidence="2">
    <location>
        <begin position="147"/>
        <end position="163"/>
    </location>
</feature>
<evidence type="ECO:0000313" key="5">
    <source>
        <dbReference type="Proteomes" id="UP000230709"/>
    </source>
</evidence>
<dbReference type="InterPro" id="IPR002656">
    <property type="entry name" value="Acyl_transf_3_dom"/>
</dbReference>
<feature type="transmembrane region" description="Helical" evidence="2">
    <location>
        <begin position="87"/>
        <end position="111"/>
    </location>
</feature>
<dbReference type="Proteomes" id="UP000230709">
    <property type="component" value="Chromosome"/>
</dbReference>
<dbReference type="PANTHER" id="PTHR23028">
    <property type="entry name" value="ACETYLTRANSFERASE"/>
    <property type="match status" value="1"/>
</dbReference>
<feature type="transmembrane region" description="Helical" evidence="2">
    <location>
        <begin position="191"/>
        <end position="212"/>
    </location>
</feature>
<dbReference type="GO" id="GO:0000271">
    <property type="term" value="P:polysaccharide biosynthetic process"/>
    <property type="evidence" value="ECO:0007669"/>
    <property type="project" value="TreeGrafter"/>
</dbReference>
<dbReference type="PROSITE" id="PS51762">
    <property type="entry name" value="GH16_2"/>
    <property type="match status" value="1"/>
</dbReference>
<dbReference type="RefSeq" id="WP_003608585.1">
    <property type="nucleotide sequence ID" value="NZ_ADVE02000001.1"/>
</dbReference>
<accession>A0A2D2D333</accession>
<feature type="domain" description="GH16" evidence="3">
    <location>
        <begin position="403"/>
        <end position="634"/>
    </location>
</feature>
<evidence type="ECO:0000259" key="3">
    <source>
        <dbReference type="PROSITE" id="PS51762"/>
    </source>
</evidence>
<dbReference type="GO" id="GO:0004553">
    <property type="term" value="F:hydrolase activity, hydrolyzing O-glycosyl compounds"/>
    <property type="evidence" value="ECO:0007669"/>
    <property type="project" value="InterPro"/>
</dbReference>
<evidence type="ECO:0000256" key="2">
    <source>
        <dbReference type="SAM" id="Phobius"/>
    </source>
</evidence>
<evidence type="ECO:0000313" key="4">
    <source>
        <dbReference type="EMBL" id="ATQ69366.1"/>
    </source>
</evidence>
<feature type="transmembrane region" description="Helical" evidence="2">
    <location>
        <begin position="12"/>
        <end position="31"/>
    </location>
</feature>
<dbReference type="GO" id="GO:0016747">
    <property type="term" value="F:acyltransferase activity, transferring groups other than amino-acyl groups"/>
    <property type="evidence" value="ECO:0007669"/>
    <property type="project" value="InterPro"/>
</dbReference>
<dbReference type="AlphaFoldDB" id="A0A2D2D333"/>
<keyword evidence="4" id="KW-0808">Transferase</keyword>
<keyword evidence="2" id="KW-1133">Transmembrane helix</keyword>